<evidence type="ECO:0000259" key="1">
    <source>
        <dbReference type="PROSITE" id="PS50106"/>
    </source>
</evidence>
<dbReference type="Pfam" id="PF00595">
    <property type="entry name" value="PDZ"/>
    <property type="match status" value="1"/>
</dbReference>
<dbReference type="EMBL" id="CP076723">
    <property type="protein sequence ID" value="QWV94643.1"/>
    <property type="molecule type" value="Genomic_DNA"/>
</dbReference>
<name>A0ABX8J872_9BACT</name>
<dbReference type="PROSITE" id="PS50106">
    <property type="entry name" value="PDZ"/>
    <property type="match status" value="1"/>
</dbReference>
<keyword evidence="3" id="KW-1185">Reference proteome</keyword>
<organism evidence="2 3">
    <name type="scientific">Geomonas oryzisoli</name>
    <dbReference type="NCBI Taxonomy" id="2847992"/>
    <lineage>
        <taxon>Bacteria</taxon>
        <taxon>Pseudomonadati</taxon>
        <taxon>Thermodesulfobacteriota</taxon>
        <taxon>Desulfuromonadia</taxon>
        <taxon>Geobacterales</taxon>
        <taxon>Geobacteraceae</taxon>
        <taxon>Geomonas</taxon>
    </lineage>
</organism>
<sequence length="92" mass="10428">MQLSEIELEPETRRKLSRKRGIVVTQVVSGSESQRGGIRSGDVIAEINNREVASLSELRSLLSRQDPLDPLLIFVFSDNIWRFINLSFISGR</sequence>
<accession>A0ABX8J872</accession>
<dbReference type="Proteomes" id="UP000683557">
    <property type="component" value="Chromosome"/>
</dbReference>
<gene>
    <name evidence="2" type="ORF">KP004_05520</name>
</gene>
<proteinExistence type="predicted"/>
<evidence type="ECO:0000313" key="3">
    <source>
        <dbReference type="Proteomes" id="UP000683557"/>
    </source>
</evidence>
<evidence type="ECO:0000313" key="2">
    <source>
        <dbReference type="EMBL" id="QWV94643.1"/>
    </source>
</evidence>
<dbReference type="RefSeq" id="WP_216801372.1">
    <property type="nucleotide sequence ID" value="NZ_CP076723.1"/>
</dbReference>
<dbReference type="InterPro" id="IPR001478">
    <property type="entry name" value="PDZ"/>
</dbReference>
<feature type="domain" description="PDZ" evidence="1">
    <location>
        <begin position="21"/>
        <end position="56"/>
    </location>
</feature>
<reference evidence="2 3" key="1">
    <citation type="submission" date="2021-06" db="EMBL/GenBank/DDBJ databases">
        <title>Gemonas diversity in paddy soil.</title>
        <authorList>
            <person name="Liu G."/>
        </authorList>
    </citation>
    <scope>NUCLEOTIDE SEQUENCE [LARGE SCALE GENOMIC DNA]</scope>
    <source>
        <strain evidence="2 3">RG10</strain>
    </source>
</reference>
<protein>
    <submittedName>
        <fullName evidence="2">PDZ domain-containing protein</fullName>
    </submittedName>
</protein>